<comment type="caution">
    <text evidence="2">The sequence shown here is derived from an EMBL/GenBank/DDBJ whole genome shotgun (WGS) entry which is preliminary data.</text>
</comment>
<dbReference type="Proteomes" id="UP000606721">
    <property type="component" value="Unassembled WGS sequence"/>
</dbReference>
<sequence>MARKSQDFKDLMKQKQSSQDKQKNLEALRKKMVEGGFGELAANIPIEPKGAPKMSEILQQFVAPYLDNVSTLRRRKSLFSLAAIAWNTALATESEKQPILEAFLEKHLPTEDAETQHQVRQMIDELITRKHQHFSDNKYFILDFQITETGQRYDISVASTLLENPE</sequence>
<proteinExistence type="predicted"/>
<reference evidence="2 3" key="1">
    <citation type="journal article" date="2020" name="ISME J.">
        <title>Comparative genomics reveals insights into cyanobacterial evolution and habitat adaptation.</title>
        <authorList>
            <person name="Chen M.Y."/>
            <person name="Teng W.K."/>
            <person name="Zhao L."/>
            <person name="Hu C.X."/>
            <person name="Zhou Y.K."/>
            <person name="Han B.P."/>
            <person name="Song L.R."/>
            <person name="Shu W.S."/>
        </authorList>
    </citation>
    <scope>NUCLEOTIDE SEQUENCE [LARGE SCALE GENOMIC DNA]</scope>
    <source>
        <strain evidence="2 3">FACHB-1040</strain>
    </source>
</reference>
<protein>
    <submittedName>
        <fullName evidence="2">Uncharacterized protein</fullName>
    </submittedName>
</protein>
<evidence type="ECO:0000256" key="1">
    <source>
        <dbReference type="SAM" id="MobiDB-lite"/>
    </source>
</evidence>
<feature type="region of interest" description="Disordered" evidence="1">
    <location>
        <begin position="1"/>
        <end position="24"/>
    </location>
</feature>
<gene>
    <name evidence="2" type="ORF">H6F99_11590</name>
</gene>
<accession>A0ABR8BWU4</accession>
<evidence type="ECO:0000313" key="2">
    <source>
        <dbReference type="EMBL" id="MBD2278910.1"/>
    </source>
</evidence>
<keyword evidence="3" id="KW-1185">Reference proteome</keyword>
<name>A0ABR8BWU4_APHFL</name>
<dbReference type="EMBL" id="JACJQT010000026">
    <property type="protein sequence ID" value="MBD2278910.1"/>
    <property type="molecule type" value="Genomic_DNA"/>
</dbReference>
<organism evidence="2 3">
    <name type="scientific">Aphanizomenon flos-aquae FACHB-1040</name>
    <dbReference type="NCBI Taxonomy" id="2692887"/>
    <lineage>
        <taxon>Bacteria</taxon>
        <taxon>Bacillati</taxon>
        <taxon>Cyanobacteriota</taxon>
        <taxon>Cyanophyceae</taxon>
        <taxon>Nostocales</taxon>
        <taxon>Aphanizomenonaceae</taxon>
        <taxon>Aphanizomenon</taxon>
    </lineage>
</organism>
<evidence type="ECO:0000313" key="3">
    <source>
        <dbReference type="Proteomes" id="UP000606721"/>
    </source>
</evidence>
<dbReference type="RefSeq" id="WP_168651200.1">
    <property type="nucleotide sequence ID" value="NZ_JACJQT010000026.1"/>
</dbReference>